<gene>
    <name evidence="1" type="ORF">D0Q02_30420</name>
</gene>
<keyword evidence="2" id="KW-1185">Reference proteome</keyword>
<evidence type="ECO:0000313" key="1">
    <source>
        <dbReference type="EMBL" id="RFS40503.1"/>
    </source>
</evidence>
<name>A0A372FQH5_9ACTN</name>
<reference evidence="1 2" key="1">
    <citation type="submission" date="2018-08" db="EMBL/GenBank/DDBJ databases">
        <title>Verrucosispora craniellae sp. nov., isolated from a marine sponge in the South China Sea.</title>
        <authorList>
            <person name="Li L."/>
            <person name="Lin H.W."/>
        </authorList>
    </citation>
    <scope>NUCLEOTIDE SEQUENCE [LARGE SCALE GENOMIC DNA]</scope>
    <source>
        <strain evidence="1 2">LHW63014</strain>
    </source>
</reference>
<dbReference type="AlphaFoldDB" id="A0A372FQH5"/>
<comment type="caution">
    <text evidence="1">The sequence shown here is derived from an EMBL/GenBank/DDBJ whole genome shotgun (WGS) entry which is preliminary data.</text>
</comment>
<evidence type="ECO:0000313" key="2">
    <source>
        <dbReference type="Proteomes" id="UP000262621"/>
    </source>
</evidence>
<protein>
    <submittedName>
        <fullName evidence="1">Uncharacterized protein</fullName>
    </submittedName>
</protein>
<proteinExistence type="predicted"/>
<dbReference type="Proteomes" id="UP000262621">
    <property type="component" value="Unassembled WGS sequence"/>
</dbReference>
<dbReference type="OrthoDB" id="3411249at2"/>
<sequence>MTAEDGEDAAVRRVVLAVPHGGSTVSVRVDYASLVYGATVEVAGWRLSTVTGGPVARVWASFDARELPGMLVDLDAGTWKPPA</sequence>
<dbReference type="RefSeq" id="WP_117231332.1">
    <property type="nucleotide sequence ID" value="NZ_CP061725.1"/>
</dbReference>
<accession>A0A372FQH5</accession>
<organism evidence="1 2">
    <name type="scientific">Micromonospora craniellae</name>
    <dbReference type="NCBI Taxonomy" id="2294034"/>
    <lineage>
        <taxon>Bacteria</taxon>
        <taxon>Bacillati</taxon>
        <taxon>Actinomycetota</taxon>
        <taxon>Actinomycetes</taxon>
        <taxon>Micromonosporales</taxon>
        <taxon>Micromonosporaceae</taxon>
        <taxon>Micromonospora</taxon>
    </lineage>
</organism>
<dbReference type="EMBL" id="QVFU01000105">
    <property type="protein sequence ID" value="RFS40503.1"/>
    <property type="molecule type" value="Genomic_DNA"/>
</dbReference>